<dbReference type="OrthoDB" id="541908at2759"/>
<gene>
    <name evidence="2" type="ORF">VOLCADRAFT_89919</name>
</gene>
<dbReference type="Proteomes" id="UP000001058">
    <property type="component" value="Unassembled WGS sequence"/>
</dbReference>
<reference evidence="2 3" key="1">
    <citation type="journal article" date="2010" name="Science">
        <title>Genomic analysis of organismal complexity in the multicellular green alga Volvox carteri.</title>
        <authorList>
            <person name="Prochnik S.E."/>
            <person name="Umen J."/>
            <person name="Nedelcu A.M."/>
            <person name="Hallmann A."/>
            <person name="Miller S.M."/>
            <person name="Nishii I."/>
            <person name="Ferris P."/>
            <person name="Kuo A."/>
            <person name="Mitros T."/>
            <person name="Fritz-Laylin L.K."/>
            <person name="Hellsten U."/>
            <person name="Chapman J."/>
            <person name="Simakov O."/>
            <person name="Rensing S.A."/>
            <person name="Terry A."/>
            <person name="Pangilinan J."/>
            <person name="Kapitonov V."/>
            <person name="Jurka J."/>
            <person name="Salamov A."/>
            <person name="Shapiro H."/>
            <person name="Schmutz J."/>
            <person name="Grimwood J."/>
            <person name="Lindquist E."/>
            <person name="Lucas S."/>
            <person name="Grigoriev I.V."/>
            <person name="Schmitt R."/>
            <person name="Kirk D."/>
            <person name="Rokhsar D.S."/>
        </authorList>
    </citation>
    <scope>NUCLEOTIDE SEQUENCE [LARGE SCALE GENOMIC DNA]</scope>
    <source>
        <strain evidence="3">f. Nagariensis / Eve</strain>
    </source>
</reference>
<organism evidence="3">
    <name type="scientific">Volvox carteri f. nagariensis</name>
    <dbReference type="NCBI Taxonomy" id="3068"/>
    <lineage>
        <taxon>Eukaryota</taxon>
        <taxon>Viridiplantae</taxon>
        <taxon>Chlorophyta</taxon>
        <taxon>core chlorophytes</taxon>
        <taxon>Chlorophyceae</taxon>
        <taxon>CS clade</taxon>
        <taxon>Chlamydomonadales</taxon>
        <taxon>Volvocaceae</taxon>
        <taxon>Volvox</taxon>
    </lineage>
</organism>
<comment type="subcellular location">
    <subcellularLocation>
        <location evidence="1">Cytoplasm</location>
        <location evidence="1">Cytoskeleton</location>
        <location evidence="1">Cilium axoneme</location>
    </subcellularLocation>
</comment>
<dbReference type="GO" id="GO:0005930">
    <property type="term" value="C:axoneme"/>
    <property type="evidence" value="ECO:0007669"/>
    <property type="project" value="UniProtKB-SubCell"/>
</dbReference>
<evidence type="ECO:0000313" key="2">
    <source>
        <dbReference type="EMBL" id="EFJ49569.1"/>
    </source>
</evidence>
<dbReference type="RefSeq" id="XP_002949550.1">
    <property type="nucleotide sequence ID" value="XM_002949504.1"/>
</dbReference>
<protein>
    <recommendedName>
        <fullName evidence="4">F-box domain-containing protein</fullName>
    </recommendedName>
</protein>
<accession>D8TT04</accession>
<keyword evidence="3" id="KW-1185">Reference proteome</keyword>
<proteinExistence type="predicted"/>
<dbReference type="SUPFAM" id="SSF52047">
    <property type="entry name" value="RNI-like"/>
    <property type="match status" value="1"/>
</dbReference>
<sequence>MDVVGCVAAPEVTLPTLPKELLVTIFGLLSSHERTMTLFLYSRPEYRAPAMLMAPWSYPLGQSLPILAASTKLRQLTIHGPGVHAAASSGTGTVTQSASTTSSSSSLSAKAAGCVLRACIRPAPAPVHQQLPSHLNLLNLRELVINRCFYQGSDDSHDILVLDGGAVEAWAALGAALQALPLLERLDLAHTHAITYCDPARGVAAAPWPPLSKLRELSLAHDLSVQPPPPPPMMGGSGVGEAGGVRGSGAAADADVPAVVVAPTGGFTATVSQAGFPTATAAIGYNNYADDLDASGTHVDDFRNGLAAAAGVRGGSLEAAADDEVEAAAEEMEAAAVGALYGPPILTVDATHALVELLTWLPSCNSLSSLDLRFCGLEAVPLVVAHLPSLARLDLYGNPLVTMQLPGPLRILAWLRFSLDPCYDLLADMMAAEVGEEAAAAEMWTVELQAPQLEELEVESTSARALGLLWAAAAGLPCMRRLVLTDKSAEALRS</sequence>
<dbReference type="InParanoid" id="D8TT04"/>
<dbReference type="Gene3D" id="3.80.10.10">
    <property type="entry name" value="Ribonuclease Inhibitor"/>
    <property type="match status" value="1"/>
</dbReference>
<dbReference type="KEGG" id="vcn:VOLCADRAFT_89919"/>
<dbReference type="GeneID" id="9618622"/>
<evidence type="ECO:0000256" key="1">
    <source>
        <dbReference type="ARBA" id="ARBA00004430"/>
    </source>
</evidence>
<evidence type="ECO:0000313" key="3">
    <source>
        <dbReference type="Proteomes" id="UP000001058"/>
    </source>
</evidence>
<name>D8TT04_VOLCA</name>
<dbReference type="InterPro" id="IPR032675">
    <property type="entry name" value="LRR_dom_sf"/>
</dbReference>
<dbReference type="AlphaFoldDB" id="D8TT04"/>
<evidence type="ECO:0008006" key="4">
    <source>
        <dbReference type="Google" id="ProtNLM"/>
    </source>
</evidence>
<dbReference type="EMBL" id="GL378335">
    <property type="protein sequence ID" value="EFJ49569.1"/>
    <property type="molecule type" value="Genomic_DNA"/>
</dbReference>